<evidence type="ECO:0000256" key="4">
    <source>
        <dbReference type="ARBA" id="ARBA00022692"/>
    </source>
</evidence>
<dbReference type="GO" id="GO:0009279">
    <property type="term" value="C:cell outer membrane"/>
    <property type="evidence" value="ECO:0007669"/>
    <property type="project" value="UniProtKB-SubCell"/>
</dbReference>
<dbReference type="Pfam" id="PF07660">
    <property type="entry name" value="STN"/>
    <property type="match status" value="1"/>
</dbReference>
<keyword evidence="10" id="KW-1185">Reference proteome</keyword>
<dbReference type="InterPro" id="IPR036942">
    <property type="entry name" value="Beta-barrel_TonB_sf"/>
</dbReference>
<dbReference type="NCBIfam" id="TIGR04057">
    <property type="entry name" value="SusC_RagA_signa"/>
    <property type="match status" value="1"/>
</dbReference>
<dbReference type="Gene3D" id="2.60.40.1120">
    <property type="entry name" value="Carboxypeptidase-like, regulatory domain"/>
    <property type="match status" value="1"/>
</dbReference>
<keyword evidence="5 7" id="KW-0472">Membrane</keyword>
<comment type="subcellular location">
    <subcellularLocation>
        <location evidence="1 7">Cell outer membrane</location>
        <topology evidence="1 7">Multi-pass membrane protein</topology>
    </subcellularLocation>
</comment>
<accession>A0A4U6D214</accession>
<dbReference type="Gene3D" id="2.40.170.20">
    <property type="entry name" value="TonB-dependent receptor, beta-barrel domain"/>
    <property type="match status" value="1"/>
</dbReference>
<keyword evidence="9" id="KW-0675">Receptor</keyword>
<evidence type="ECO:0000313" key="10">
    <source>
        <dbReference type="Proteomes" id="UP000304900"/>
    </source>
</evidence>
<dbReference type="InterPro" id="IPR008969">
    <property type="entry name" value="CarboxyPept-like_regulatory"/>
</dbReference>
<dbReference type="Proteomes" id="UP000304900">
    <property type="component" value="Unassembled WGS sequence"/>
</dbReference>
<keyword evidence="2 7" id="KW-0813">Transport</keyword>
<dbReference type="InterPro" id="IPR023996">
    <property type="entry name" value="TonB-dep_OMP_SusC/RagA"/>
</dbReference>
<dbReference type="InterPro" id="IPR012910">
    <property type="entry name" value="Plug_dom"/>
</dbReference>
<evidence type="ECO:0000259" key="8">
    <source>
        <dbReference type="SMART" id="SM00965"/>
    </source>
</evidence>
<dbReference type="PROSITE" id="PS52016">
    <property type="entry name" value="TONB_DEPENDENT_REC_3"/>
    <property type="match status" value="1"/>
</dbReference>
<feature type="domain" description="Secretin/TonB short N-terminal" evidence="8">
    <location>
        <begin position="83"/>
        <end position="134"/>
    </location>
</feature>
<comment type="caution">
    <text evidence="9">The sequence shown here is derived from an EMBL/GenBank/DDBJ whole genome shotgun (WGS) entry which is preliminary data.</text>
</comment>
<evidence type="ECO:0000256" key="5">
    <source>
        <dbReference type="ARBA" id="ARBA00023136"/>
    </source>
</evidence>
<dbReference type="Gene3D" id="2.170.130.10">
    <property type="entry name" value="TonB-dependent receptor, plug domain"/>
    <property type="match status" value="1"/>
</dbReference>
<name>A0A4U6D214_9BACT</name>
<gene>
    <name evidence="9" type="ORF">FDK13_20375</name>
</gene>
<protein>
    <submittedName>
        <fullName evidence="9">TonB-dependent receptor</fullName>
    </submittedName>
</protein>
<dbReference type="NCBIfam" id="TIGR04056">
    <property type="entry name" value="OMP_RagA_SusC"/>
    <property type="match status" value="1"/>
</dbReference>
<evidence type="ECO:0000256" key="2">
    <source>
        <dbReference type="ARBA" id="ARBA00022448"/>
    </source>
</evidence>
<reference evidence="9 10" key="1">
    <citation type="submission" date="2019-05" db="EMBL/GenBank/DDBJ databases">
        <title>Dyadobacter AR-3-8 sp. nov., isolated from arctic soil.</title>
        <authorList>
            <person name="Chaudhary D.K."/>
        </authorList>
    </citation>
    <scope>NUCLEOTIDE SEQUENCE [LARGE SCALE GENOMIC DNA]</scope>
    <source>
        <strain evidence="9 10">AR-3-8</strain>
    </source>
</reference>
<dbReference type="OrthoDB" id="9768177at2"/>
<dbReference type="InterPro" id="IPR011662">
    <property type="entry name" value="Secretin/TonB_short_N"/>
</dbReference>
<keyword evidence="6 7" id="KW-0998">Cell outer membrane</keyword>
<dbReference type="InterPro" id="IPR023997">
    <property type="entry name" value="TonB-dep_OMP_SusC/RagA_CS"/>
</dbReference>
<dbReference type="InterPro" id="IPR037066">
    <property type="entry name" value="Plug_dom_sf"/>
</dbReference>
<dbReference type="Pfam" id="PF07715">
    <property type="entry name" value="Plug"/>
    <property type="match status" value="1"/>
</dbReference>
<sequence length="1201" mass="130504">MKYALLYQCGFARIIPGRVCSKKRLFPGGSKLKIVRIMKLTALLFLVAFMQVSAGVYSQTVRLNENNSGLEKVFNEIRKQTGYNFLYNNRLLKNTLPVNIRVNGEELKTVLDRVFENQPLSYSIIDKTIVVKKRKPTAENNAPVNPQSSLPAAALAKSDIGPTSLLPGKVSAYLLTAADVSGKVTDEKGEPLPGVSIVIKGLPQGTTTSADGRFSLSVPGTSSVLIFSFVGYLPKEVPVGNKSVLEVTLLVDTKALEEVVVVGYGQMKRADLTTAQTSVSAKDIGRTVNTTIEQAIQGRAAGVYVTQNSGQPGGGISVNIRGVNSISGSNEPLYVVDGVQIPGQSVSYGSQSSSNPLAGLNPADIESIEVLQGPSATAIYGSRATNGVLIVTTKRGKSGDTKISYGYQYSLQTAPEPLTVMNLQQYAQMVGEYHQLAGGNTPAEFLDPSLLGNGTDWQKELFKSAPMNKHQLSLSGGNDKTTYYLSGEYLKQDGVALGSGFNRYGFRLNLDNKPRKWASLGANLSFNQTNDNLTTSQENVIASALQLTPQVPVKNLDGSWGGGDLNNGANQFAPVNPIAIANLTTNKLLRRQFLGGLNLGIEIAKGLNFRSSFNTNVGYSNSTYYIPTYSIGWAKNVAASLTNGTGVNTYWNWNQLLEYVKSFGKHNINVMVSHEAQESAWKNVGATRTGFLTNDIHDLAAGDALTSSNSGGSGNWAMESYLGRLNYNYADKYIVMGTVRRDGSANFGKDNKWGFFPSVSAAWRVSQEAFFHVPAISELKLRFETGITGNQGGSGGIYSPMGTGATPTSTGFLPTKYSNPGLKWEETKTNNFGINVGLLDNRIQFELDYYIKNTDNLLMEKPLPWYMGTNGTGAVASPTVNIGALQNKGFGFTINTTNINKGGFKWETSFNVSSFKTKIKSFYSESAFVDRTSWWMQDWTQRSEVGKAPWLFRGYKEEGLFQSVAEIDASAVPVDNNGNRLPTNVDNIWVGDVKFKDLNGDGKIDENDQTAIGNPWPKMFAGLTNTFSYKGFDLSLLFTSTYGNDIYNYLGKLNTNASNINLSRNLLVHAMDYAKPVTNESGEVVLANPGTDVARISNGPNGNFTRHTDKWVEDGSFIRLKNVSLTYNVPASFLSKQKIVRGARVSFGAQNVLTFTKYTGFDPEVGAYVSRDASPGNQAIGLDYGRYPLTPVYTFSLGLDF</sequence>
<dbReference type="AlphaFoldDB" id="A0A4U6D214"/>
<dbReference type="InterPro" id="IPR039426">
    <property type="entry name" value="TonB-dep_rcpt-like"/>
</dbReference>
<evidence type="ECO:0000256" key="7">
    <source>
        <dbReference type="PROSITE-ProRule" id="PRU01360"/>
    </source>
</evidence>
<dbReference type="SUPFAM" id="SSF49464">
    <property type="entry name" value="Carboxypeptidase regulatory domain-like"/>
    <property type="match status" value="1"/>
</dbReference>
<keyword evidence="4 7" id="KW-0812">Transmembrane</keyword>
<dbReference type="Pfam" id="PF13715">
    <property type="entry name" value="CarbopepD_reg_2"/>
    <property type="match status" value="1"/>
</dbReference>
<dbReference type="SUPFAM" id="SSF56935">
    <property type="entry name" value="Porins"/>
    <property type="match status" value="1"/>
</dbReference>
<proteinExistence type="inferred from homology"/>
<keyword evidence="3 7" id="KW-1134">Transmembrane beta strand</keyword>
<dbReference type="EMBL" id="SZVO01000009">
    <property type="protein sequence ID" value="TKT90676.1"/>
    <property type="molecule type" value="Genomic_DNA"/>
</dbReference>
<organism evidence="9 10">
    <name type="scientific">Dyadobacter frigoris</name>
    <dbReference type="NCBI Taxonomy" id="2576211"/>
    <lineage>
        <taxon>Bacteria</taxon>
        <taxon>Pseudomonadati</taxon>
        <taxon>Bacteroidota</taxon>
        <taxon>Cytophagia</taxon>
        <taxon>Cytophagales</taxon>
        <taxon>Spirosomataceae</taxon>
        <taxon>Dyadobacter</taxon>
    </lineage>
</organism>
<evidence type="ECO:0000313" key="9">
    <source>
        <dbReference type="EMBL" id="TKT90676.1"/>
    </source>
</evidence>
<evidence type="ECO:0000256" key="1">
    <source>
        <dbReference type="ARBA" id="ARBA00004571"/>
    </source>
</evidence>
<evidence type="ECO:0000256" key="3">
    <source>
        <dbReference type="ARBA" id="ARBA00022452"/>
    </source>
</evidence>
<dbReference type="SMART" id="SM00965">
    <property type="entry name" value="STN"/>
    <property type="match status" value="1"/>
</dbReference>
<evidence type="ECO:0000256" key="6">
    <source>
        <dbReference type="ARBA" id="ARBA00023237"/>
    </source>
</evidence>
<comment type="similarity">
    <text evidence="7">Belongs to the TonB-dependent receptor family.</text>
</comment>